<proteinExistence type="predicted"/>
<accession>A0A3S1J7I1</accession>
<dbReference type="OrthoDB" id="510807at2"/>
<protein>
    <submittedName>
        <fullName evidence="1">Uncharacterized protein</fullName>
    </submittedName>
</protein>
<evidence type="ECO:0000313" key="2">
    <source>
        <dbReference type="Proteomes" id="UP000271624"/>
    </source>
</evidence>
<gene>
    <name evidence="1" type="ORF">DSM106972_011930</name>
</gene>
<reference evidence="1" key="2">
    <citation type="journal article" date="2019" name="Genome Biol. Evol.">
        <title>Day and night: Metabolic profiles and evolutionary relationships of six axenic non-marine cyanobacteria.</title>
        <authorList>
            <person name="Will S.E."/>
            <person name="Henke P."/>
            <person name="Boedeker C."/>
            <person name="Huang S."/>
            <person name="Brinkmann H."/>
            <person name="Rohde M."/>
            <person name="Jarek M."/>
            <person name="Friedl T."/>
            <person name="Seufert S."/>
            <person name="Schumacher M."/>
            <person name="Overmann J."/>
            <person name="Neumann-Schaal M."/>
            <person name="Petersen J."/>
        </authorList>
    </citation>
    <scope>NUCLEOTIDE SEQUENCE [LARGE SCALE GENOMIC DNA]</scope>
    <source>
        <strain evidence="1">PCC 7102</strain>
    </source>
</reference>
<comment type="caution">
    <text evidence="1">The sequence shown here is derived from an EMBL/GenBank/DDBJ whole genome shotgun (WGS) entry which is preliminary data.</text>
</comment>
<dbReference type="RefSeq" id="WP_127079786.1">
    <property type="nucleotide sequence ID" value="NZ_RSCL01000002.1"/>
</dbReference>
<dbReference type="Proteomes" id="UP000271624">
    <property type="component" value="Unassembled WGS sequence"/>
</dbReference>
<organism evidence="1 2">
    <name type="scientific">Dulcicalothrix desertica PCC 7102</name>
    <dbReference type="NCBI Taxonomy" id="232991"/>
    <lineage>
        <taxon>Bacteria</taxon>
        <taxon>Bacillati</taxon>
        <taxon>Cyanobacteriota</taxon>
        <taxon>Cyanophyceae</taxon>
        <taxon>Nostocales</taxon>
        <taxon>Calotrichaceae</taxon>
        <taxon>Dulcicalothrix</taxon>
    </lineage>
</organism>
<dbReference type="EMBL" id="RSCL01000002">
    <property type="protein sequence ID" value="RUT09140.1"/>
    <property type="molecule type" value="Genomic_DNA"/>
</dbReference>
<name>A0A3S1J7I1_9CYAN</name>
<dbReference type="AlphaFoldDB" id="A0A3S1J7I1"/>
<sequence>MQDYIIICIRVIFAIVENTVKNCNNFYRHHTITVHIIKEISREETRRRIIDNQNFDFGEFLPDERLQQSSQDTEVYKHLNQALKELDFEDRKLLIWRYYQQMEMKLLQKRCEKEGRVRLVSCERFSKISIYQVMSVNALKCTTDLPHT</sequence>
<keyword evidence="2" id="KW-1185">Reference proteome</keyword>
<evidence type="ECO:0000313" key="1">
    <source>
        <dbReference type="EMBL" id="RUT09140.1"/>
    </source>
</evidence>
<reference evidence="1" key="1">
    <citation type="submission" date="2018-12" db="EMBL/GenBank/DDBJ databases">
        <authorList>
            <person name="Will S."/>
            <person name="Neumann-Schaal M."/>
            <person name="Henke P."/>
        </authorList>
    </citation>
    <scope>NUCLEOTIDE SEQUENCE</scope>
    <source>
        <strain evidence="1">PCC 7102</strain>
    </source>
</reference>